<sequence>MSRCRDRAGEVGEIRGEGGEGFSEVWPVDKKGVKLHRRRVQARMSAGEHFHRQTLQAYQREEEQLQDCHTQGGYFYSNAEKNRSMHAVSAAGKASATQIKPEKTRWRPAIAHTAGVPVHAHQVSLLERRHGMLGPRAEVAKHILYHALAGEATALIPWAPEKEVQEEDPHDSSQNQKCGISQPLNLEKPSSYQERSSNSKDQSCHAAQKIPVTEAEEQAAFAHEDKYSFPTTERPA</sequence>
<dbReference type="RefSeq" id="XP_024322200.1">
    <property type="nucleotide sequence ID" value="XM_024470483.1"/>
</dbReference>
<feature type="compositionally biased region" description="Polar residues" evidence="1">
    <location>
        <begin position="172"/>
        <end position="201"/>
    </location>
</feature>
<dbReference type="EMBL" id="KV441402">
    <property type="protein sequence ID" value="OAF56909.1"/>
    <property type="molecule type" value="Genomic_DNA"/>
</dbReference>
<gene>
    <name evidence="2" type="ORF">VC83_06899</name>
</gene>
<dbReference type="AlphaFoldDB" id="A0A177A3N9"/>
<accession>A0A177A3N9</accession>
<feature type="region of interest" description="Disordered" evidence="1">
    <location>
        <begin position="162"/>
        <end position="236"/>
    </location>
</feature>
<evidence type="ECO:0000313" key="2">
    <source>
        <dbReference type="EMBL" id="OAF56909.1"/>
    </source>
</evidence>
<dbReference type="Proteomes" id="UP000077154">
    <property type="component" value="Unassembled WGS sequence"/>
</dbReference>
<name>A0A177A3N9_9PEZI</name>
<dbReference type="GeneID" id="36289950"/>
<reference evidence="2" key="1">
    <citation type="submission" date="2016-03" db="EMBL/GenBank/DDBJ databases">
        <title>Updated assembly of Pseudogymnoascus destructans, the fungus causing white-nose syndrome of bats.</title>
        <authorList>
            <person name="Palmer J.M."/>
            <person name="Drees K.P."/>
            <person name="Foster J.T."/>
            <person name="Lindner D.L."/>
        </authorList>
    </citation>
    <scope>NUCLEOTIDE SEQUENCE [LARGE SCALE GENOMIC DNA]</scope>
    <source>
        <strain evidence="2">20631-21</strain>
    </source>
</reference>
<evidence type="ECO:0000256" key="1">
    <source>
        <dbReference type="SAM" id="MobiDB-lite"/>
    </source>
</evidence>
<proteinExistence type="predicted"/>
<organism evidence="2">
    <name type="scientific">Pseudogymnoascus destructans</name>
    <dbReference type="NCBI Taxonomy" id="655981"/>
    <lineage>
        <taxon>Eukaryota</taxon>
        <taxon>Fungi</taxon>
        <taxon>Dikarya</taxon>
        <taxon>Ascomycota</taxon>
        <taxon>Pezizomycotina</taxon>
        <taxon>Leotiomycetes</taxon>
        <taxon>Thelebolales</taxon>
        <taxon>Thelebolaceae</taxon>
        <taxon>Pseudogymnoascus</taxon>
    </lineage>
</organism>
<protein>
    <submittedName>
        <fullName evidence="2">Uncharacterized protein</fullName>
    </submittedName>
</protein>
<feature type="region of interest" description="Disordered" evidence="1">
    <location>
        <begin position="1"/>
        <end position="23"/>
    </location>
</feature>
<feature type="compositionally biased region" description="Basic and acidic residues" evidence="1">
    <location>
        <begin position="1"/>
        <end position="18"/>
    </location>
</feature>